<comment type="caution">
    <text evidence="2">The sequence shown here is derived from an EMBL/GenBank/DDBJ whole genome shotgun (WGS) entry which is preliminary data.</text>
</comment>
<evidence type="ECO:0000313" key="2">
    <source>
        <dbReference type="EMBL" id="KAK4767057.1"/>
    </source>
</evidence>
<proteinExistence type="predicted"/>
<keyword evidence="1" id="KW-1133">Transmembrane helix</keyword>
<keyword evidence="3" id="KW-1185">Reference proteome</keyword>
<organism evidence="2 3">
    <name type="scientific">Trapa natans</name>
    <name type="common">Water chestnut</name>
    <dbReference type="NCBI Taxonomy" id="22666"/>
    <lineage>
        <taxon>Eukaryota</taxon>
        <taxon>Viridiplantae</taxon>
        <taxon>Streptophyta</taxon>
        <taxon>Embryophyta</taxon>
        <taxon>Tracheophyta</taxon>
        <taxon>Spermatophyta</taxon>
        <taxon>Magnoliopsida</taxon>
        <taxon>eudicotyledons</taxon>
        <taxon>Gunneridae</taxon>
        <taxon>Pentapetalae</taxon>
        <taxon>rosids</taxon>
        <taxon>malvids</taxon>
        <taxon>Myrtales</taxon>
        <taxon>Lythraceae</taxon>
        <taxon>Trapa</taxon>
    </lineage>
</organism>
<sequence length="375" mass="41606">MRSDASSLDDTEMDPTSSASCWWRSLEEFASRKWKADRAPLIPRLRVLREMERLALVADEGLEELRHKLTSYKAGDLWLPAGGVRKDDMAIPPVVTVLLVGLSGAGKSALVNSMYSVLGRSGIIPFAQTSNGSSGPTTMFLEEHNVLRSIRSGFCLYDTRGLDMNRIVEGLEDVKGWMACGVRHYQPCLRPGDMELLTRDGNLPSLSSARFSTRQVNSVLVVADVSEIYESLKAGDSRPLEATAELFRCPAIRKSNENPLLVLTHGDKLSPEDRIDARIKICGHLGISEATGAYDIACLMEKGILPEVSDPVTAFALTEMIYRSLIQSDRTYLPKRKPIDWVLQFLSFIMCAIASFFAFLALVFSKLGRRNKLKI</sequence>
<keyword evidence="1" id="KW-0812">Transmembrane</keyword>
<dbReference type="Gene3D" id="3.40.50.300">
    <property type="entry name" value="P-loop containing nucleotide triphosphate hydrolases"/>
    <property type="match status" value="1"/>
</dbReference>
<dbReference type="SUPFAM" id="SSF52540">
    <property type="entry name" value="P-loop containing nucleoside triphosphate hydrolases"/>
    <property type="match status" value="1"/>
</dbReference>
<protein>
    <submittedName>
        <fullName evidence="2">Uncharacterized protein</fullName>
    </submittedName>
</protein>
<keyword evidence="1" id="KW-0472">Membrane</keyword>
<dbReference type="Proteomes" id="UP001346149">
    <property type="component" value="Unassembled WGS sequence"/>
</dbReference>
<reference evidence="2 3" key="1">
    <citation type="journal article" date="2023" name="Hortic Res">
        <title>Pangenome of water caltrop reveals structural variations and asymmetric subgenome divergence after allopolyploidization.</title>
        <authorList>
            <person name="Zhang X."/>
            <person name="Chen Y."/>
            <person name="Wang L."/>
            <person name="Yuan Y."/>
            <person name="Fang M."/>
            <person name="Shi L."/>
            <person name="Lu R."/>
            <person name="Comes H.P."/>
            <person name="Ma Y."/>
            <person name="Chen Y."/>
            <person name="Huang G."/>
            <person name="Zhou Y."/>
            <person name="Zheng Z."/>
            <person name="Qiu Y."/>
        </authorList>
    </citation>
    <scope>NUCLEOTIDE SEQUENCE [LARGE SCALE GENOMIC DNA]</scope>
    <source>
        <strain evidence="2">F231</strain>
    </source>
</reference>
<dbReference type="EMBL" id="JAXQNO010000022">
    <property type="protein sequence ID" value="KAK4767057.1"/>
    <property type="molecule type" value="Genomic_DNA"/>
</dbReference>
<name>A0AAN7QGB9_TRANT</name>
<feature type="transmembrane region" description="Helical" evidence="1">
    <location>
        <begin position="341"/>
        <end position="364"/>
    </location>
</feature>
<gene>
    <name evidence="2" type="ORF">SAY86_014808</name>
</gene>
<dbReference type="PANTHER" id="PTHR14241">
    <property type="entry name" value="INTERFERON-INDUCED PROTEIN 44"/>
    <property type="match status" value="1"/>
</dbReference>
<dbReference type="CDD" id="cd00882">
    <property type="entry name" value="Ras_like_GTPase"/>
    <property type="match status" value="1"/>
</dbReference>
<evidence type="ECO:0000256" key="1">
    <source>
        <dbReference type="SAM" id="Phobius"/>
    </source>
</evidence>
<accession>A0AAN7QGB9</accession>
<evidence type="ECO:0000313" key="3">
    <source>
        <dbReference type="Proteomes" id="UP001346149"/>
    </source>
</evidence>
<dbReference type="PANTHER" id="PTHR14241:SF24">
    <property type="entry name" value="G DOMAIN-CONTAINING PROTEIN"/>
    <property type="match status" value="1"/>
</dbReference>
<dbReference type="AlphaFoldDB" id="A0AAN7QGB9"/>
<dbReference type="InterPro" id="IPR027417">
    <property type="entry name" value="P-loop_NTPase"/>
</dbReference>